<dbReference type="VEuPathDB" id="PlasmoDB:PBANKA_1122400"/>
<accession>A4GXC5</accession>
<evidence type="ECO:0000256" key="5">
    <source>
        <dbReference type="RuleBase" id="RU000414"/>
    </source>
</evidence>
<dbReference type="InterPro" id="IPR019833">
    <property type="entry name" value="Mn/Fe_SOD_BS"/>
</dbReference>
<dbReference type="EC" id="1.15.1.1" evidence="5"/>
<dbReference type="GO" id="GO:0046872">
    <property type="term" value="F:metal ion binding"/>
    <property type="evidence" value="ECO:0007669"/>
    <property type="project" value="UniProtKB-KW"/>
</dbReference>
<evidence type="ECO:0000256" key="3">
    <source>
        <dbReference type="ARBA" id="ARBA00022723"/>
    </source>
</evidence>
<comment type="function">
    <text evidence="5">Destroys radicals which are normally produced within the cells and which are toxic to biological systems.</text>
</comment>
<comment type="similarity">
    <text evidence="1 5">Belongs to the iron/manganese superoxide dismutase family.</text>
</comment>
<keyword evidence="4 5" id="KW-0560">Oxidoreductase</keyword>
<organism evidence="9">
    <name type="scientific">Plasmodium berghei</name>
    <dbReference type="NCBI Taxonomy" id="5821"/>
    <lineage>
        <taxon>Eukaryota</taxon>
        <taxon>Sar</taxon>
        <taxon>Alveolata</taxon>
        <taxon>Apicomplexa</taxon>
        <taxon>Aconoidasida</taxon>
        <taxon>Haemosporida</taxon>
        <taxon>Plasmodiidae</taxon>
        <taxon>Plasmodium</taxon>
        <taxon>Plasmodium (Vinckeia)</taxon>
    </lineage>
</organism>
<dbReference type="Pfam" id="PF00081">
    <property type="entry name" value="Sod_Fe_N"/>
    <property type="match status" value="1"/>
</dbReference>
<dbReference type="Pfam" id="PF02777">
    <property type="entry name" value="Sod_Fe_C"/>
    <property type="match status" value="1"/>
</dbReference>
<feature type="domain" description="Manganese/iron superoxide dismutase C-terminal" evidence="8">
    <location>
        <begin position="135"/>
        <end position="233"/>
    </location>
</feature>
<comment type="catalytic activity">
    <reaction evidence="5">
        <text>2 superoxide + 2 H(+) = H2O2 + O2</text>
        <dbReference type="Rhea" id="RHEA:20696"/>
        <dbReference type="ChEBI" id="CHEBI:15378"/>
        <dbReference type="ChEBI" id="CHEBI:15379"/>
        <dbReference type="ChEBI" id="CHEBI:16240"/>
        <dbReference type="ChEBI" id="CHEBI:18421"/>
        <dbReference type="EC" id="1.15.1.1"/>
    </reaction>
</comment>
<reference evidence="9" key="1">
    <citation type="journal article" date="2007" name="PLoS Pathog.">
        <title>Dual targeting of antioxidant and metabolic enzymes to the mitochondrion and the apicoplast of Toxoplasma gondii.</title>
        <authorList>
            <person name="Pino P."/>
            <person name="Foth B.J."/>
            <person name="Kwok L.Y."/>
            <person name="Sheiner L."/>
            <person name="Schepers R."/>
            <person name="Soldati T."/>
            <person name="Soldati-Favre D."/>
        </authorList>
    </citation>
    <scope>NUCLEOTIDE SEQUENCE</scope>
</reference>
<keyword evidence="6" id="KW-0732">Signal</keyword>
<sequence>MPFFTFFLILFCVACIGKRECIKEVSNLKSSIKLNYLTFKGISLSKSRSINTKLTKINDSLYETWGITPMWNAKPFSLMKLPFNPQEMKPFLSEESIKYHYTKHHAAYIKNLNAQIFNHNFFWLGLKNNGEGKPYGEIKKKIEESFVSFENFKEQFTKEASSHFGSGWIWLVIKEHKLKIYQGHDAECPIKHRIGNPILTLDVWEHAYYVDYKNSRNDYIKEWFSKINWDFANYNLSIVN</sequence>
<dbReference type="InterPro" id="IPR019831">
    <property type="entry name" value="Mn/Fe_SOD_N"/>
</dbReference>
<name>A4GXC5_PLABE</name>
<dbReference type="InterPro" id="IPR019832">
    <property type="entry name" value="Mn/Fe_SOD_C"/>
</dbReference>
<keyword evidence="3 5" id="KW-0479">Metal-binding</keyword>
<feature type="signal peptide" evidence="6">
    <location>
        <begin position="1"/>
        <end position="17"/>
    </location>
</feature>
<dbReference type="AlphaFoldDB" id="A4GXC5"/>
<evidence type="ECO:0000313" key="9">
    <source>
        <dbReference type="EMBL" id="ABO31435.1"/>
    </source>
</evidence>
<evidence type="ECO:0000256" key="4">
    <source>
        <dbReference type="ARBA" id="ARBA00023002"/>
    </source>
</evidence>
<proteinExistence type="evidence at transcript level"/>
<evidence type="ECO:0000259" key="7">
    <source>
        <dbReference type="Pfam" id="PF00081"/>
    </source>
</evidence>
<feature type="domain" description="Manganese/iron superoxide dismutase N-terminal" evidence="7">
    <location>
        <begin position="76"/>
        <end position="118"/>
    </location>
</feature>
<dbReference type="SUPFAM" id="SSF46609">
    <property type="entry name" value="Fe,Mn superoxide dismutase (SOD), N-terminal domain"/>
    <property type="match status" value="1"/>
</dbReference>
<dbReference type="GO" id="GO:0004784">
    <property type="term" value="F:superoxide dismutase activity"/>
    <property type="evidence" value="ECO:0007669"/>
    <property type="project" value="UniProtKB-EC"/>
</dbReference>
<dbReference type="PANTHER" id="PTHR42769">
    <property type="entry name" value="SUPEROXIDE DISMUTASE"/>
    <property type="match status" value="1"/>
</dbReference>
<dbReference type="PANTHER" id="PTHR42769:SF3">
    <property type="entry name" value="SUPEROXIDE DISMUTASE [FE] 2, CHLOROPLASTIC"/>
    <property type="match status" value="1"/>
</dbReference>
<protein>
    <recommendedName>
        <fullName evidence="5">Superoxide dismutase</fullName>
        <ecNumber evidence="5">1.15.1.1</ecNumber>
    </recommendedName>
</protein>
<dbReference type="SUPFAM" id="SSF54719">
    <property type="entry name" value="Fe,Mn superoxide dismutase (SOD), C-terminal domain"/>
    <property type="match status" value="1"/>
</dbReference>
<dbReference type="InterPro" id="IPR036314">
    <property type="entry name" value="SOD_C_sf"/>
</dbReference>
<feature type="chain" id="PRO_5002669492" description="Superoxide dismutase" evidence="6">
    <location>
        <begin position="18"/>
        <end position="240"/>
    </location>
</feature>
<dbReference type="InterPro" id="IPR036324">
    <property type="entry name" value="Mn/Fe_SOD_N_sf"/>
</dbReference>
<dbReference type="EMBL" id="EF455011">
    <property type="protein sequence ID" value="ABO31435.1"/>
    <property type="molecule type" value="mRNA"/>
</dbReference>
<dbReference type="PROSITE" id="PS00088">
    <property type="entry name" value="SOD_MN"/>
    <property type="match status" value="1"/>
</dbReference>
<evidence type="ECO:0000256" key="1">
    <source>
        <dbReference type="ARBA" id="ARBA00008714"/>
    </source>
</evidence>
<dbReference type="Gene3D" id="3.55.40.20">
    <property type="entry name" value="Iron/manganese superoxide dismutase, C-terminal domain"/>
    <property type="match status" value="1"/>
</dbReference>
<comment type="subunit">
    <text evidence="2">Homodimer.</text>
</comment>
<evidence type="ECO:0000259" key="8">
    <source>
        <dbReference type="Pfam" id="PF02777"/>
    </source>
</evidence>
<evidence type="ECO:0000256" key="2">
    <source>
        <dbReference type="ARBA" id="ARBA00011738"/>
    </source>
</evidence>
<evidence type="ECO:0000256" key="6">
    <source>
        <dbReference type="SAM" id="SignalP"/>
    </source>
</evidence>
<reference evidence="9" key="2">
    <citation type="submission" date="2007-02" db="EMBL/GenBank/DDBJ databases">
        <title>Plasmodium superoxide dismutase 2 localizes to the apicoplast.</title>
        <authorList>
            <person name="Pino P."/>
            <person name="Soldati D."/>
        </authorList>
    </citation>
    <scope>NUCLEOTIDE SEQUENCE</scope>
</reference>